<dbReference type="GO" id="GO:0003899">
    <property type="term" value="F:DNA-directed RNA polymerase activity"/>
    <property type="evidence" value="ECO:0007669"/>
    <property type="project" value="UniProtKB-EC"/>
</dbReference>
<dbReference type="Gene3D" id="3.30.1490.180">
    <property type="entry name" value="RNA polymerase ii"/>
    <property type="match status" value="1"/>
</dbReference>
<evidence type="ECO:0000256" key="3">
    <source>
        <dbReference type="ARBA" id="ARBA00022695"/>
    </source>
</evidence>
<dbReference type="Pfam" id="PF00623">
    <property type="entry name" value="RNA_pol_Rpb1_2"/>
    <property type="match status" value="2"/>
</dbReference>
<evidence type="ECO:0000259" key="7">
    <source>
        <dbReference type="SMART" id="SM00663"/>
    </source>
</evidence>
<evidence type="ECO:0000256" key="6">
    <source>
        <dbReference type="RuleBase" id="RU004279"/>
    </source>
</evidence>
<dbReference type="OrthoDB" id="1720108at2759"/>
<keyword evidence="2 6" id="KW-0808">Transferase</keyword>
<dbReference type="InterPro" id="IPR045867">
    <property type="entry name" value="DNA-dir_RpoC_beta_prime"/>
</dbReference>
<dbReference type="EC" id="2.7.7.6" evidence="6"/>
<organism evidence="8 9">
    <name type="scientific">Gossypium barbadense</name>
    <name type="common">Sea Island cotton</name>
    <name type="synonym">Hibiscus barbadensis</name>
    <dbReference type="NCBI Taxonomy" id="3634"/>
    <lineage>
        <taxon>Eukaryota</taxon>
        <taxon>Viridiplantae</taxon>
        <taxon>Streptophyta</taxon>
        <taxon>Embryophyta</taxon>
        <taxon>Tracheophyta</taxon>
        <taxon>Spermatophyta</taxon>
        <taxon>Magnoliopsida</taxon>
        <taxon>eudicotyledons</taxon>
        <taxon>Gunneridae</taxon>
        <taxon>Pentapetalae</taxon>
        <taxon>rosids</taxon>
        <taxon>malvids</taxon>
        <taxon>Malvales</taxon>
        <taxon>Malvaceae</taxon>
        <taxon>Malvoideae</taxon>
        <taxon>Gossypium</taxon>
    </lineage>
</organism>
<evidence type="ECO:0000313" key="9">
    <source>
        <dbReference type="Proteomes" id="UP000239757"/>
    </source>
</evidence>
<keyword evidence="1 6" id="KW-0240">DNA-directed RNA polymerase</keyword>
<accession>A0A2P5WPL7</accession>
<dbReference type="Pfam" id="PF04997">
    <property type="entry name" value="RNA_pol_Rpb1_1"/>
    <property type="match status" value="1"/>
</dbReference>
<dbReference type="Gene3D" id="4.10.860.120">
    <property type="entry name" value="RNA polymerase II, clamp domain"/>
    <property type="match status" value="1"/>
</dbReference>
<dbReference type="InterPro" id="IPR000722">
    <property type="entry name" value="RNA_pol_asu"/>
</dbReference>
<keyword evidence="5 6" id="KW-0804">Transcription</keyword>
<dbReference type="SMART" id="SM00663">
    <property type="entry name" value="RPOLA_N"/>
    <property type="match status" value="1"/>
</dbReference>
<protein>
    <recommendedName>
        <fullName evidence="6">DNA-directed RNA polymerase subunit</fullName>
        <ecNumber evidence="6">2.7.7.6</ecNumber>
    </recommendedName>
</protein>
<evidence type="ECO:0000256" key="1">
    <source>
        <dbReference type="ARBA" id="ARBA00022478"/>
    </source>
</evidence>
<dbReference type="SUPFAM" id="SSF64484">
    <property type="entry name" value="beta and beta-prime subunits of DNA dependent RNA-polymerase"/>
    <property type="match status" value="1"/>
</dbReference>
<dbReference type="AlphaFoldDB" id="A0A2P5WPL7"/>
<proteinExistence type="inferred from homology"/>
<dbReference type="InterPro" id="IPR006592">
    <property type="entry name" value="RNA_pol_N"/>
</dbReference>
<dbReference type="EMBL" id="KZ666900">
    <property type="protein sequence ID" value="PPR93032.1"/>
    <property type="molecule type" value="Genomic_DNA"/>
</dbReference>
<name>A0A2P5WPL7_GOSBA</name>
<comment type="function">
    <text evidence="6">DNA-dependent RNA polymerase catalyzes the transcription of DNA into RNA using the four ribonucleoside triphosphates as substrates.</text>
</comment>
<evidence type="ECO:0000313" key="8">
    <source>
        <dbReference type="EMBL" id="PPR93032.1"/>
    </source>
</evidence>
<dbReference type="PANTHER" id="PTHR19376:SF36">
    <property type="entry name" value="DNA-DIRECTED RNA POLYMERASE IV SUBUNIT 1"/>
    <property type="match status" value="1"/>
</dbReference>
<dbReference type="PANTHER" id="PTHR19376">
    <property type="entry name" value="DNA-DIRECTED RNA POLYMERASE"/>
    <property type="match status" value="1"/>
</dbReference>
<comment type="catalytic activity">
    <reaction evidence="6">
        <text>RNA(n) + a ribonucleoside 5'-triphosphate = RNA(n+1) + diphosphate</text>
        <dbReference type="Rhea" id="RHEA:21248"/>
        <dbReference type="Rhea" id="RHEA-COMP:14527"/>
        <dbReference type="Rhea" id="RHEA-COMP:17342"/>
        <dbReference type="ChEBI" id="CHEBI:33019"/>
        <dbReference type="ChEBI" id="CHEBI:61557"/>
        <dbReference type="ChEBI" id="CHEBI:140395"/>
        <dbReference type="EC" id="2.7.7.6"/>
    </reaction>
</comment>
<feature type="domain" description="RNA polymerase N-terminal" evidence="7">
    <location>
        <begin position="237"/>
        <end position="463"/>
    </location>
</feature>
<keyword evidence="3 6" id="KW-0548">Nucleotidyltransferase</keyword>
<dbReference type="GO" id="GO:0046872">
    <property type="term" value="F:metal ion binding"/>
    <property type="evidence" value="ECO:0007669"/>
    <property type="project" value="UniProtKB-KW"/>
</dbReference>
<dbReference type="InterPro" id="IPR007080">
    <property type="entry name" value="RNA_pol_Rpb1_1"/>
</dbReference>
<comment type="similarity">
    <text evidence="6">Belongs to the RNA polymerase beta' chain family.</text>
</comment>
<dbReference type="Proteomes" id="UP000239757">
    <property type="component" value="Unassembled WGS sequence"/>
</dbReference>
<dbReference type="InterPro" id="IPR044893">
    <property type="entry name" value="RNA_pol_Rpb1_clamp_domain"/>
</dbReference>
<gene>
    <name evidence="8" type="ORF">GOBAR_AA27655</name>
</gene>
<evidence type="ECO:0000256" key="2">
    <source>
        <dbReference type="ARBA" id="ARBA00022679"/>
    </source>
</evidence>
<keyword evidence="4" id="KW-0479">Metal-binding</keyword>
<dbReference type="GO" id="GO:0006351">
    <property type="term" value="P:DNA-templated transcription"/>
    <property type="evidence" value="ECO:0007669"/>
    <property type="project" value="InterPro"/>
</dbReference>
<dbReference type="Gene3D" id="2.40.40.20">
    <property type="match status" value="2"/>
</dbReference>
<evidence type="ECO:0000256" key="4">
    <source>
        <dbReference type="ARBA" id="ARBA00022723"/>
    </source>
</evidence>
<evidence type="ECO:0000256" key="5">
    <source>
        <dbReference type="ARBA" id="ARBA00023163"/>
    </source>
</evidence>
<reference evidence="8 9" key="1">
    <citation type="submission" date="2015-01" db="EMBL/GenBank/DDBJ databases">
        <title>Genome of allotetraploid Gossypium barbadense reveals genomic plasticity and fiber elongation in cotton evolution.</title>
        <authorList>
            <person name="Chen X."/>
            <person name="Liu X."/>
            <person name="Zhao B."/>
            <person name="Zheng H."/>
            <person name="Hu Y."/>
            <person name="Lu G."/>
            <person name="Yang C."/>
            <person name="Chen J."/>
            <person name="Shan C."/>
            <person name="Zhang L."/>
            <person name="Zhou Y."/>
            <person name="Wang L."/>
            <person name="Guo W."/>
            <person name="Bai Y."/>
            <person name="Ruan J."/>
            <person name="Shangguan X."/>
            <person name="Mao Y."/>
            <person name="Jiang J."/>
            <person name="Zhu Y."/>
            <person name="Lei J."/>
            <person name="Kang H."/>
            <person name="Chen S."/>
            <person name="He X."/>
            <person name="Wang R."/>
            <person name="Wang Y."/>
            <person name="Chen J."/>
            <person name="Wang L."/>
            <person name="Yu S."/>
            <person name="Wang B."/>
            <person name="Wei J."/>
            <person name="Song S."/>
            <person name="Lu X."/>
            <person name="Gao Z."/>
            <person name="Gu W."/>
            <person name="Deng X."/>
            <person name="Ma D."/>
            <person name="Wang S."/>
            <person name="Liang W."/>
            <person name="Fang L."/>
            <person name="Cai C."/>
            <person name="Zhu X."/>
            <person name="Zhou B."/>
            <person name="Zhang Y."/>
            <person name="Chen Z."/>
            <person name="Xu S."/>
            <person name="Zhu R."/>
            <person name="Wang S."/>
            <person name="Zhang T."/>
            <person name="Zhao G."/>
        </authorList>
    </citation>
    <scope>NUCLEOTIDE SEQUENCE [LARGE SCALE GENOMIC DNA]</scope>
    <source>
        <strain evidence="9">cv. Xinhai21</strain>
        <tissue evidence="8">Leaf</tissue>
    </source>
</reference>
<dbReference type="GO" id="GO:0000428">
    <property type="term" value="C:DNA-directed RNA polymerase complex"/>
    <property type="evidence" value="ECO:0007669"/>
    <property type="project" value="UniProtKB-KW"/>
</dbReference>
<sequence length="490" mass="55527">MAFLDSKPMTSIETDLSEEQEVLAATMTGIKFNVSGDEDNEKMSVMKIVASSQVSDPKLGFPNLRNHCTTCDARDLGHCEGHFGVIKFPYPIINPYYLSEVVQILNKICPGCKSIRKDLLIKGDKSASKLRQRKGCKYCVGNSIDWYPPMTFKISSKELSKKSTIVVEVSEDSLMMVRKRGRQALPADYWDFIPKDQQQEEDGLMKPRRRVLSHAKVHYLLKDVDPKFIKKFIQNVDSIFLNCFPVTPNSHRVTEITHRSSNSQRLIFDERTRLYKRLVDFRGVANELSSHLFQEKPSNEDNELILALTRNKDPVSNMSGLRYMKNVLLGKRNDHCFRMVLTGNPNLKLSEIGIPCPVAERLQIAEQLNKWNEERLKACHSFIALSVKVLPVSSSVSINPLICSPFRGDFDGDCLHGYVPQSINTRVELSELVSLNKQLINGQNGRNLLSLSHDSLSAAYLVNGDRVLLNLYEMQQLEMFCPNRSPIAVG</sequence>
<dbReference type="GO" id="GO:0003677">
    <property type="term" value="F:DNA binding"/>
    <property type="evidence" value="ECO:0007669"/>
    <property type="project" value="InterPro"/>
</dbReference>